<dbReference type="Pfam" id="PF02637">
    <property type="entry name" value="GatB_Yqey"/>
    <property type="match status" value="1"/>
</dbReference>
<keyword evidence="3" id="KW-0067">ATP-binding</keyword>
<dbReference type="GO" id="GO:0006412">
    <property type="term" value="P:translation"/>
    <property type="evidence" value="ECO:0007669"/>
    <property type="project" value="UniProtKB-KW"/>
</dbReference>
<dbReference type="PANTHER" id="PTHR11659:SF0">
    <property type="entry name" value="GLUTAMYL-TRNA(GLN) AMIDOTRANSFERASE SUBUNIT B, MITOCHONDRIAL"/>
    <property type="match status" value="1"/>
</dbReference>
<dbReference type="AlphaFoldDB" id="A0A0D2LZV8"/>
<evidence type="ECO:0000256" key="5">
    <source>
        <dbReference type="ARBA" id="ARBA00023128"/>
    </source>
</evidence>
<dbReference type="InterPro" id="IPR017959">
    <property type="entry name" value="Asn/Gln-tRNA_amidoTrfase_suB/E"/>
</dbReference>
<name>A0A0D2LZV8_9CHLO</name>
<proteinExistence type="predicted"/>
<dbReference type="EC" id="6.3.5.7" evidence="9"/>
<keyword evidence="5" id="KW-0496">Mitochondrion</keyword>
<dbReference type="GO" id="GO:0050567">
    <property type="term" value="F:glutaminyl-tRNA synthase (glutamine-hydrolyzing) activity"/>
    <property type="evidence" value="ECO:0007669"/>
    <property type="project" value="UniProtKB-EC"/>
</dbReference>
<dbReference type="Gene3D" id="1.10.10.410">
    <property type="match status" value="1"/>
</dbReference>
<dbReference type="GeneID" id="25730516"/>
<evidence type="ECO:0000256" key="4">
    <source>
        <dbReference type="ARBA" id="ARBA00022917"/>
    </source>
</evidence>
<dbReference type="FunFam" id="1.10.10.410:FF:000001">
    <property type="entry name" value="Aspartyl/glutamyl-tRNA(Asn/Gln) amidotransferase subunit B"/>
    <property type="match status" value="1"/>
</dbReference>
<dbReference type="KEGG" id="mng:MNEG_13089"/>
<evidence type="ECO:0000313" key="9">
    <source>
        <dbReference type="EMBL" id="KIY94871.1"/>
    </source>
</evidence>
<feature type="domain" description="Asn/Gln amidotransferase" evidence="8">
    <location>
        <begin position="2"/>
        <end position="126"/>
    </location>
</feature>
<keyword evidence="2" id="KW-0547">Nucleotide-binding</keyword>
<dbReference type="GO" id="GO:0005524">
    <property type="term" value="F:ATP binding"/>
    <property type="evidence" value="ECO:0007669"/>
    <property type="project" value="UniProtKB-KW"/>
</dbReference>
<dbReference type="SMART" id="SM00845">
    <property type="entry name" value="GatB_Yqey"/>
    <property type="match status" value="1"/>
</dbReference>
<evidence type="ECO:0000313" key="10">
    <source>
        <dbReference type="Proteomes" id="UP000054498"/>
    </source>
</evidence>
<gene>
    <name evidence="9" type="ORF">MNEG_13089</name>
</gene>
<dbReference type="GO" id="GO:0050566">
    <property type="term" value="F:asparaginyl-tRNA synthase (glutamine-hydrolyzing) activity"/>
    <property type="evidence" value="ECO:0007669"/>
    <property type="project" value="RHEA"/>
</dbReference>
<dbReference type="PANTHER" id="PTHR11659">
    <property type="entry name" value="GLUTAMYL-TRNA GLN AMIDOTRANSFERASE SUBUNIT B MITOCHONDRIAL AND PROKARYOTIC PET112-RELATED"/>
    <property type="match status" value="1"/>
</dbReference>
<evidence type="ECO:0000256" key="3">
    <source>
        <dbReference type="ARBA" id="ARBA00022840"/>
    </source>
</evidence>
<accession>A0A0D2LZV8</accession>
<reference evidence="9 10" key="1">
    <citation type="journal article" date="2013" name="BMC Genomics">
        <title>Reconstruction of the lipid metabolism for the microalga Monoraphidium neglectum from its genome sequence reveals characteristics suitable for biofuel production.</title>
        <authorList>
            <person name="Bogen C."/>
            <person name="Al-Dilaimi A."/>
            <person name="Albersmeier A."/>
            <person name="Wichmann J."/>
            <person name="Grundmann M."/>
            <person name="Rupp O."/>
            <person name="Lauersen K.J."/>
            <person name="Blifernez-Klassen O."/>
            <person name="Kalinowski J."/>
            <person name="Goesmann A."/>
            <person name="Mussgnug J.H."/>
            <person name="Kruse O."/>
        </authorList>
    </citation>
    <scope>NUCLEOTIDE SEQUENCE [LARGE SCALE GENOMIC DNA]</scope>
    <source>
        <strain evidence="9 10">SAG 48.87</strain>
    </source>
</reference>
<dbReference type="Proteomes" id="UP000054498">
    <property type="component" value="Unassembled WGS sequence"/>
</dbReference>
<comment type="catalytic activity">
    <reaction evidence="7">
        <text>L-glutamyl-tRNA(Gln) + L-glutamine + ATP + H2O = L-glutaminyl-tRNA(Gln) + L-glutamate + ADP + phosphate + H(+)</text>
        <dbReference type="Rhea" id="RHEA:17521"/>
        <dbReference type="Rhea" id="RHEA-COMP:9681"/>
        <dbReference type="Rhea" id="RHEA-COMP:9684"/>
        <dbReference type="ChEBI" id="CHEBI:15377"/>
        <dbReference type="ChEBI" id="CHEBI:15378"/>
        <dbReference type="ChEBI" id="CHEBI:29985"/>
        <dbReference type="ChEBI" id="CHEBI:30616"/>
        <dbReference type="ChEBI" id="CHEBI:43474"/>
        <dbReference type="ChEBI" id="CHEBI:58359"/>
        <dbReference type="ChEBI" id="CHEBI:78520"/>
        <dbReference type="ChEBI" id="CHEBI:78521"/>
        <dbReference type="ChEBI" id="CHEBI:456216"/>
    </reaction>
</comment>
<keyword evidence="9" id="KW-0808">Transferase</keyword>
<keyword evidence="1 9" id="KW-0436">Ligase</keyword>
<dbReference type="InterPro" id="IPR003789">
    <property type="entry name" value="Asn/Gln_tRNA_amidoTrase-B-like"/>
</dbReference>
<comment type="catalytic activity">
    <reaction evidence="6">
        <text>L-aspartyl-tRNA(Asn) + L-glutamine + ATP + H2O = L-asparaginyl-tRNA(Asn) + L-glutamate + ADP + phosphate + 2 H(+)</text>
        <dbReference type="Rhea" id="RHEA:14513"/>
        <dbReference type="Rhea" id="RHEA-COMP:9674"/>
        <dbReference type="Rhea" id="RHEA-COMP:9677"/>
        <dbReference type="ChEBI" id="CHEBI:15377"/>
        <dbReference type="ChEBI" id="CHEBI:15378"/>
        <dbReference type="ChEBI" id="CHEBI:29985"/>
        <dbReference type="ChEBI" id="CHEBI:30616"/>
        <dbReference type="ChEBI" id="CHEBI:43474"/>
        <dbReference type="ChEBI" id="CHEBI:58359"/>
        <dbReference type="ChEBI" id="CHEBI:78515"/>
        <dbReference type="ChEBI" id="CHEBI:78516"/>
        <dbReference type="ChEBI" id="CHEBI:456216"/>
    </reaction>
</comment>
<dbReference type="RefSeq" id="XP_013893891.1">
    <property type="nucleotide sequence ID" value="XM_014038437.1"/>
</dbReference>
<evidence type="ECO:0000256" key="7">
    <source>
        <dbReference type="ARBA" id="ARBA00047913"/>
    </source>
</evidence>
<sequence length="138" mass="14292">MAACKEAKIGMEQLAMSPQALAEMISLIDEGVISGKIAKDALPRLFAGEGNGGVRAFVESQGLVQISDVSAVEAMVEAVLAANPKQLNDYVGGKTKLAGFFTGQVMKESQGRVNPGLMQQVLTAKLKEAVDRAAAGAA</sequence>
<dbReference type="OrthoDB" id="1461550at2759"/>
<protein>
    <submittedName>
        <fullName evidence="9">Aspartyl-tRNA(Asn)/glutamyl-tRNA(Gln) amidotransferase subunit B</fullName>
        <ecNumber evidence="9">6.3.5.7</ecNumber>
    </submittedName>
</protein>
<dbReference type="SUPFAM" id="SSF89095">
    <property type="entry name" value="GatB/YqeY motif"/>
    <property type="match status" value="1"/>
</dbReference>
<dbReference type="STRING" id="145388.A0A0D2LZV8"/>
<dbReference type="GO" id="GO:0016740">
    <property type="term" value="F:transferase activity"/>
    <property type="evidence" value="ECO:0007669"/>
    <property type="project" value="UniProtKB-KW"/>
</dbReference>
<evidence type="ECO:0000256" key="6">
    <source>
        <dbReference type="ARBA" id="ARBA00047380"/>
    </source>
</evidence>
<keyword evidence="10" id="KW-1185">Reference proteome</keyword>
<dbReference type="EMBL" id="KK103836">
    <property type="protein sequence ID" value="KIY94871.1"/>
    <property type="molecule type" value="Genomic_DNA"/>
</dbReference>
<evidence type="ECO:0000256" key="2">
    <source>
        <dbReference type="ARBA" id="ARBA00022741"/>
    </source>
</evidence>
<evidence type="ECO:0000256" key="1">
    <source>
        <dbReference type="ARBA" id="ARBA00022598"/>
    </source>
</evidence>
<organism evidence="9 10">
    <name type="scientific">Monoraphidium neglectum</name>
    <dbReference type="NCBI Taxonomy" id="145388"/>
    <lineage>
        <taxon>Eukaryota</taxon>
        <taxon>Viridiplantae</taxon>
        <taxon>Chlorophyta</taxon>
        <taxon>core chlorophytes</taxon>
        <taxon>Chlorophyceae</taxon>
        <taxon>CS clade</taxon>
        <taxon>Sphaeropleales</taxon>
        <taxon>Selenastraceae</taxon>
        <taxon>Monoraphidium</taxon>
    </lineage>
</organism>
<dbReference type="GO" id="GO:0070681">
    <property type="term" value="P:glutaminyl-tRNAGln biosynthesis via transamidation"/>
    <property type="evidence" value="ECO:0007669"/>
    <property type="project" value="TreeGrafter"/>
</dbReference>
<dbReference type="InterPro" id="IPR018027">
    <property type="entry name" value="Asn/Gln_amidotransferase"/>
</dbReference>
<keyword evidence="4" id="KW-0648">Protein biosynthesis</keyword>
<dbReference type="InterPro" id="IPR023168">
    <property type="entry name" value="GatB_Yqey_C_2"/>
</dbReference>
<evidence type="ECO:0000259" key="8">
    <source>
        <dbReference type="SMART" id="SM00845"/>
    </source>
</evidence>